<comment type="caution">
    <text evidence="3">The sequence shown here is derived from an EMBL/GenBank/DDBJ whole genome shotgun (WGS) entry which is preliminary data.</text>
</comment>
<dbReference type="InterPro" id="IPR007712">
    <property type="entry name" value="RelE/ParE_toxin"/>
</dbReference>
<dbReference type="Gene3D" id="3.30.2310.20">
    <property type="entry name" value="RelE-like"/>
    <property type="match status" value="1"/>
</dbReference>
<evidence type="ECO:0000313" key="3">
    <source>
        <dbReference type="EMBL" id="NGN82107.1"/>
    </source>
</evidence>
<dbReference type="EMBL" id="JAAKZI010000001">
    <property type="protein sequence ID" value="NGN82107.1"/>
    <property type="molecule type" value="Genomic_DNA"/>
</dbReference>
<dbReference type="RefSeq" id="WP_165180178.1">
    <property type="nucleotide sequence ID" value="NZ_JAAKZI010000001.1"/>
</dbReference>
<keyword evidence="4" id="KW-1185">Reference proteome</keyword>
<proteinExistence type="inferred from homology"/>
<accession>A0ABX0D5J0</accession>
<evidence type="ECO:0000313" key="4">
    <source>
        <dbReference type="Proteomes" id="UP000479226"/>
    </source>
</evidence>
<dbReference type="InterPro" id="IPR035093">
    <property type="entry name" value="RelE/ParE_toxin_dom_sf"/>
</dbReference>
<dbReference type="SUPFAM" id="SSF143011">
    <property type="entry name" value="RelE-like"/>
    <property type="match status" value="1"/>
</dbReference>
<keyword evidence="2" id="KW-1277">Toxin-antitoxin system</keyword>
<reference evidence="3 4" key="1">
    <citation type="submission" date="2020-02" db="EMBL/GenBank/DDBJ databases">
        <title>Genome sequence of the type strain DSM 27180 of Arthrobacter silviterrae.</title>
        <authorList>
            <person name="Gao J."/>
            <person name="Sun J."/>
        </authorList>
    </citation>
    <scope>NUCLEOTIDE SEQUENCE [LARGE SCALE GENOMIC DNA]</scope>
    <source>
        <strain evidence="3 4">DSM 27180</strain>
    </source>
</reference>
<dbReference type="PANTHER" id="PTHR35601:SF1">
    <property type="entry name" value="TOXIN RELE"/>
    <property type="match status" value="1"/>
</dbReference>
<dbReference type="Proteomes" id="UP000479226">
    <property type="component" value="Unassembled WGS sequence"/>
</dbReference>
<evidence type="ECO:0000256" key="2">
    <source>
        <dbReference type="ARBA" id="ARBA00022649"/>
    </source>
</evidence>
<gene>
    <name evidence="3" type="ORF">G6N77_01315</name>
</gene>
<protein>
    <submittedName>
        <fullName evidence="3">Type II toxin-antitoxin system RelE/ParE family toxin</fullName>
    </submittedName>
</protein>
<name>A0ABX0D5J0_9MICC</name>
<sequence length="88" mass="10328">MSRYTVNFTRAAVKELNKLDKPLRQRILAAITLLEENPRPDGVKKLAGDDNAWRIRIGDYRVLYEIHDGQLLVVIFRAAHRREVYRSH</sequence>
<comment type="similarity">
    <text evidence="1">Belongs to the RelE toxin family.</text>
</comment>
<dbReference type="Pfam" id="PF05016">
    <property type="entry name" value="ParE_toxin"/>
    <property type="match status" value="1"/>
</dbReference>
<dbReference type="PANTHER" id="PTHR35601">
    <property type="entry name" value="TOXIN RELE"/>
    <property type="match status" value="1"/>
</dbReference>
<organism evidence="3 4">
    <name type="scientific">Arthrobacter silviterrae</name>
    <dbReference type="NCBI Taxonomy" id="2026658"/>
    <lineage>
        <taxon>Bacteria</taxon>
        <taxon>Bacillati</taxon>
        <taxon>Actinomycetota</taxon>
        <taxon>Actinomycetes</taxon>
        <taxon>Micrococcales</taxon>
        <taxon>Micrococcaceae</taxon>
        <taxon>Arthrobacter</taxon>
    </lineage>
</organism>
<evidence type="ECO:0000256" key="1">
    <source>
        <dbReference type="ARBA" id="ARBA00006226"/>
    </source>
</evidence>